<dbReference type="Gene3D" id="3.40.50.2300">
    <property type="match status" value="1"/>
</dbReference>
<dbReference type="Pfam" id="PF00072">
    <property type="entry name" value="Response_reg"/>
    <property type="match status" value="1"/>
</dbReference>
<evidence type="ECO:0000256" key="3">
    <source>
        <dbReference type="ARBA" id="ARBA00023015"/>
    </source>
</evidence>
<dbReference type="PROSITE" id="PS50110">
    <property type="entry name" value="RESPONSE_REGULATORY"/>
    <property type="match status" value="1"/>
</dbReference>
<reference evidence="10 11" key="1">
    <citation type="submission" date="2024-03" db="EMBL/GenBank/DDBJ databases">
        <title>Bacilli Hybrid Assemblies.</title>
        <authorList>
            <person name="Kovac J."/>
        </authorList>
    </citation>
    <scope>NUCLEOTIDE SEQUENCE [LARGE SCALE GENOMIC DNA]</scope>
    <source>
        <strain evidence="10 11">FSL R7-0666</strain>
    </source>
</reference>
<dbReference type="InterPro" id="IPR001789">
    <property type="entry name" value="Sig_transdc_resp-reg_receiver"/>
</dbReference>
<sequence>MGQILLVEDDRAISDMVRTYLVNEGFQVVTAFTGTEAVKKMRQKPYDLVLLDLMLPELNGMDVLQQLREKSYTPVIIMSAKDGDADKALGLGFGADDYVTKPFSMIELVARVKAVIRRSTTYQEGGEQTPSVLRVHELEMDLDGLVVRKNEDEISLTSKEWKILKLLLENQKRVLTKEQIYQAVWDDHYYGDEHVINVHVSRLREKIEDDLAKPAYIKTVWGIGYKLGEFK</sequence>
<evidence type="ECO:0000259" key="8">
    <source>
        <dbReference type="PROSITE" id="PS50110"/>
    </source>
</evidence>
<dbReference type="CDD" id="cd00383">
    <property type="entry name" value="trans_reg_C"/>
    <property type="match status" value="1"/>
</dbReference>
<evidence type="ECO:0000256" key="6">
    <source>
        <dbReference type="PROSITE-ProRule" id="PRU00169"/>
    </source>
</evidence>
<dbReference type="Gene3D" id="1.10.10.10">
    <property type="entry name" value="Winged helix-like DNA-binding domain superfamily/Winged helix DNA-binding domain"/>
    <property type="match status" value="1"/>
</dbReference>
<dbReference type="Pfam" id="PF00486">
    <property type="entry name" value="Trans_reg_C"/>
    <property type="match status" value="1"/>
</dbReference>
<feature type="modified residue" description="4-aspartylphosphate" evidence="6">
    <location>
        <position position="52"/>
    </location>
</feature>
<evidence type="ECO:0000259" key="9">
    <source>
        <dbReference type="PROSITE" id="PS51755"/>
    </source>
</evidence>
<keyword evidence="5" id="KW-0804">Transcription</keyword>
<evidence type="ECO:0000313" key="10">
    <source>
        <dbReference type="EMBL" id="MEN0644910.1"/>
    </source>
</evidence>
<dbReference type="RefSeq" id="WP_343131529.1">
    <property type="nucleotide sequence ID" value="NZ_JBCITK010000001.1"/>
</dbReference>
<keyword evidence="1 6" id="KW-0597">Phosphoprotein</keyword>
<evidence type="ECO:0000256" key="1">
    <source>
        <dbReference type="ARBA" id="ARBA00022553"/>
    </source>
</evidence>
<protein>
    <submittedName>
        <fullName evidence="10">Response regulator transcription factor</fullName>
    </submittedName>
</protein>
<feature type="domain" description="Response regulatory" evidence="8">
    <location>
        <begin position="3"/>
        <end position="116"/>
    </location>
</feature>
<dbReference type="InterPro" id="IPR001867">
    <property type="entry name" value="OmpR/PhoB-type_DNA-bd"/>
</dbReference>
<dbReference type="Proteomes" id="UP001418796">
    <property type="component" value="Unassembled WGS sequence"/>
</dbReference>
<proteinExistence type="predicted"/>
<evidence type="ECO:0000256" key="5">
    <source>
        <dbReference type="ARBA" id="ARBA00023163"/>
    </source>
</evidence>
<dbReference type="InterPro" id="IPR036388">
    <property type="entry name" value="WH-like_DNA-bd_sf"/>
</dbReference>
<feature type="DNA-binding region" description="OmpR/PhoB-type" evidence="7">
    <location>
        <begin position="130"/>
        <end position="229"/>
    </location>
</feature>
<evidence type="ECO:0000313" key="11">
    <source>
        <dbReference type="Proteomes" id="UP001418796"/>
    </source>
</evidence>
<name>A0ABU9VMI4_9BACI</name>
<dbReference type="Gene3D" id="6.10.250.690">
    <property type="match status" value="1"/>
</dbReference>
<dbReference type="SMART" id="SM00448">
    <property type="entry name" value="REC"/>
    <property type="match status" value="1"/>
</dbReference>
<dbReference type="PANTHER" id="PTHR48111:SF26">
    <property type="entry name" value="STAGE 0 SPORULATION PROTEIN A HOMOLOG"/>
    <property type="match status" value="1"/>
</dbReference>
<dbReference type="InterPro" id="IPR011006">
    <property type="entry name" value="CheY-like_superfamily"/>
</dbReference>
<keyword evidence="2" id="KW-0902">Two-component regulatory system</keyword>
<keyword evidence="4 7" id="KW-0238">DNA-binding</keyword>
<dbReference type="SUPFAM" id="SSF52172">
    <property type="entry name" value="CheY-like"/>
    <property type="match status" value="1"/>
</dbReference>
<keyword evidence="3" id="KW-0805">Transcription regulation</keyword>
<organism evidence="10 11">
    <name type="scientific">Alkalicoccobacillus gibsonii</name>
    <dbReference type="NCBI Taxonomy" id="79881"/>
    <lineage>
        <taxon>Bacteria</taxon>
        <taxon>Bacillati</taxon>
        <taxon>Bacillota</taxon>
        <taxon>Bacilli</taxon>
        <taxon>Bacillales</taxon>
        <taxon>Bacillaceae</taxon>
        <taxon>Alkalicoccobacillus</taxon>
    </lineage>
</organism>
<evidence type="ECO:0000256" key="7">
    <source>
        <dbReference type="PROSITE-ProRule" id="PRU01091"/>
    </source>
</evidence>
<dbReference type="PANTHER" id="PTHR48111">
    <property type="entry name" value="REGULATOR OF RPOS"/>
    <property type="match status" value="1"/>
</dbReference>
<dbReference type="PROSITE" id="PS51755">
    <property type="entry name" value="OMPR_PHOB"/>
    <property type="match status" value="1"/>
</dbReference>
<evidence type="ECO:0000256" key="4">
    <source>
        <dbReference type="ARBA" id="ARBA00023125"/>
    </source>
</evidence>
<evidence type="ECO:0000256" key="2">
    <source>
        <dbReference type="ARBA" id="ARBA00023012"/>
    </source>
</evidence>
<dbReference type="SMART" id="SM00862">
    <property type="entry name" value="Trans_reg_C"/>
    <property type="match status" value="1"/>
</dbReference>
<dbReference type="EMBL" id="JBCITK010000001">
    <property type="protein sequence ID" value="MEN0644910.1"/>
    <property type="molecule type" value="Genomic_DNA"/>
</dbReference>
<accession>A0ABU9VMI4</accession>
<dbReference type="InterPro" id="IPR039420">
    <property type="entry name" value="WalR-like"/>
</dbReference>
<keyword evidence="11" id="KW-1185">Reference proteome</keyword>
<feature type="domain" description="OmpR/PhoB-type" evidence="9">
    <location>
        <begin position="130"/>
        <end position="229"/>
    </location>
</feature>
<comment type="caution">
    <text evidence="10">The sequence shown here is derived from an EMBL/GenBank/DDBJ whole genome shotgun (WGS) entry which is preliminary data.</text>
</comment>
<gene>
    <name evidence="10" type="ORF">MKY91_17275</name>
</gene>